<evidence type="ECO:0000313" key="3">
    <source>
        <dbReference type="Proteomes" id="UP000824782"/>
    </source>
</evidence>
<gene>
    <name evidence="2" type="ORF">GDO81_018080</name>
</gene>
<dbReference type="GO" id="GO:0034080">
    <property type="term" value="P:CENP-A containing chromatin assembly"/>
    <property type="evidence" value="ECO:0007669"/>
    <property type="project" value="InterPro"/>
</dbReference>
<keyword evidence="3" id="KW-1185">Reference proteome</keyword>
<comment type="caution">
    <text evidence="2">The sequence shown here is derived from an EMBL/GenBank/DDBJ whole genome shotgun (WGS) entry which is preliminary data.</text>
</comment>
<evidence type="ECO:0000313" key="2">
    <source>
        <dbReference type="EMBL" id="KAG8556450.1"/>
    </source>
</evidence>
<dbReference type="AlphaFoldDB" id="A0AAV7A6V9"/>
<dbReference type="Pfam" id="PF13096">
    <property type="entry name" value="CENP-P"/>
    <property type="match status" value="1"/>
</dbReference>
<dbReference type="Proteomes" id="UP000824782">
    <property type="component" value="Unassembled WGS sequence"/>
</dbReference>
<sequence>MTRGRSLLCEEICMPKMEENLIERCEDAITSLKQELEELQEQYKENQREIVFLSSTNINQGLESFYGKNISDDPNMRTIQTNLVHREQEIRFFNTVNGIELTKYLKKTESKSEEGTIFNHKLVGCCHFLSFELEFKTLEEKTKRCEVIHLKIFMDCDWNSDLKELVSRAQKSLNLLGFFRTLSAFTEWCEYRKSTFSQFKVKQNWRYPYLKLQSGIKICI</sequence>
<dbReference type="PANTHER" id="PTHR28577">
    <property type="entry name" value="CENTROMERE PROTEIN P"/>
    <property type="match status" value="1"/>
</dbReference>
<evidence type="ECO:0008006" key="4">
    <source>
        <dbReference type="Google" id="ProtNLM"/>
    </source>
</evidence>
<feature type="coiled-coil region" evidence="1">
    <location>
        <begin position="22"/>
        <end position="56"/>
    </location>
</feature>
<dbReference type="EMBL" id="WNYA01000009">
    <property type="protein sequence ID" value="KAG8556450.1"/>
    <property type="molecule type" value="Genomic_DNA"/>
</dbReference>
<dbReference type="PANTHER" id="PTHR28577:SF1">
    <property type="entry name" value="CENTROMERE PROTEIN P"/>
    <property type="match status" value="1"/>
</dbReference>
<dbReference type="InterPro" id="IPR027801">
    <property type="entry name" value="CENP-P"/>
</dbReference>
<dbReference type="GO" id="GO:0005634">
    <property type="term" value="C:nucleus"/>
    <property type="evidence" value="ECO:0007669"/>
    <property type="project" value="TreeGrafter"/>
</dbReference>
<reference evidence="2" key="1">
    <citation type="thesis" date="2020" institute="ProQuest LLC" country="789 East Eisenhower Parkway, Ann Arbor, MI, USA">
        <title>Comparative Genomics and Chromosome Evolution.</title>
        <authorList>
            <person name="Mudd A.B."/>
        </authorList>
    </citation>
    <scope>NUCLEOTIDE SEQUENCE</scope>
    <source>
        <strain evidence="2">237g6f4</strain>
        <tissue evidence="2">Blood</tissue>
    </source>
</reference>
<dbReference type="GO" id="GO:0000775">
    <property type="term" value="C:chromosome, centromeric region"/>
    <property type="evidence" value="ECO:0007669"/>
    <property type="project" value="InterPro"/>
</dbReference>
<organism evidence="2 3">
    <name type="scientific">Engystomops pustulosus</name>
    <name type="common">Tungara frog</name>
    <name type="synonym">Physalaemus pustulosus</name>
    <dbReference type="NCBI Taxonomy" id="76066"/>
    <lineage>
        <taxon>Eukaryota</taxon>
        <taxon>Metazoa</taxon>
        <taxon>Chordata</taxon>
        <taxon>Craniata</taxon>
        <taxon>Vertebrata</taxon>
        <taxon>Euteleostomi</taxon>
        <taxon>Amphibia</taxon>
        <taxon>Batrachia</taxon>
        <taxon>Anura</taxon>
        <taxon>Neobatrachia</taxon>
        <taxon>Hyloidea</taxon>
        <taxon>Leptodactylidae</taxon>
        <taxon>Leiuperinae</taxon>
        <taxon>Engystomops</taxon>
    </lineage>
</organism>
<proteinExistence type="predicted"/>
<accession>A0AAV7A6V9</accession>
<keyword evidence="1" id="KW-0175">Coiled coil</keyword>
<name>A0AAV7A6V9_ENGPU</name>
<evidence type="ECO:0000256" key="1">
    <source>
        <dbReference type="SAM" id="Coils"/>
    </source>
</evidence>
<protein>
    <recommendedName>
        <fullName evidence="4">Centromere protein P</fullName>
    </recommendedName>
</protein>